<comment type="subcellular location">
    <subcellularLocation>
        <location evidence="1">Endomembrane system</location>
    </subcellularLocation>
</comment>
<reference evidence="13" key="1">
    <citation type="journal article" date="2023" name="Mol. Phylogenet. Evol.">
        <title>Genome-scale phylogeny and comparative genomics of the fungal order Sordariales.</title>
        <authorList>
            <person name="Hensen N."/>
            <person name="Bonometti L."/>
            <person name="Westerberg I."/>
            <person name="Brannstrom I.O."/>
            <person name="Guillou S."/>
            <person name="Cros-Aarteil S."/>
            <person name="Calhoun S."/>
            <person name="Haridas S."/>
            <person name="Kuo A."/>
            <person name="Mondo S."/>
            <person name="Pangilinan J."/>
            <person name="Riley R."/>
            <person name="LaButti K."/>
            <person name="Andreopoulos B."/>
            <person name="Lipzen A."/>
            <person name="Chen C."/>
            <person name="Yan M."/>
            <person name="Daum C."/>
            <person name="Ng V."/>
            <person name="Clum A."/>
            <person name="Steindorff A."/>
            <person name="Ohm R.A."/>
            <person name="Martin F."/>
            <person name="Silar P."/>
            <person name="Natvig D.O."/>
            <person name="Lalanne C."/>
            <person name="Gautier V."/>
            <person name="Ament-Velasquez S.L."/>
            <person name="Kruys A."/>
            <person name="Hutchinson M.I."/>
            <person name="Powell A.J."/>
            <person name="Barry K."/>
            <person name="Miller A.N."/>
            <person name="Grigoriev I.V."/>
            <person name="Debuchy R."/>
            <person name="Gladieux P."/>
            <person name="Hiltunen Thoren M."/>
            <person name="Johannesson H."/>
        </authorList>
    </citation>
    <scope>NUCLEOTIDE SEQUENCE</scope>
    <source>
        <strain evidence="13">CBS 990.96</strain>
    </source>
</reference>
<feature type="transmembrane region" description="Helical" evidence="10">
    <location>
        <begin position="269"/>
        <end position="289"/>
    </location>
</feature>
<evidence type="ECO:0000259" key="12">
    <source>
        <dbReference type="PROSITE" id="PS51914"/>
    </source>
</evidence>
<dbReference type="Proteomes" id="UP001301958">
    <property type="component" value="Unassembled WGS sequence"/>
</dbReference>
<feature type="chain" id="PRO_5042957436" evidence="11">
    <location>
        <begin position="25"/>
        <end position="365"/>
    </location>
</feature>
<keyword evidence="7" id="KW-1015">Disulfide bond</keyword>
<evidence type="ECO:0000313" key="13">
    <source>
        <dbReference type="EMBL" id="KAK4225189.1"/>
    </source>
</evidence>
<dbReference type="InterPro" id="IPR044865">
    <property type="entry name" value="MRH_dom"/>
</dbReference>
<feature type="signal peptide" evidence="11">
    <location>
        <begin position="1"/>
        <end position="24"/>
    </location>
</feature>
<evidence type="ECO:0000256" key="7">
    <source>
        <dbReference type="ARBA" id="ARBA00023157"/>
    </source>
</evidence>
<keyword evidence="13" id="KW-0675">Receptor</keyword>
<dbReference type="PANTHER" id="PTHR15071:SF0">
    <property type="entry name" value="MANNOSE 6-PHOSPHATE RECEPTOR-LIKE PROTEIN 1"/>
    <property type="match status" value="1"/>
</dbReference>
<dbReference type="AlphaFoldDB" id="A0AAN7BKT8"/>
<evidence type="ECO:0000256" key="3">
    <source>
        <dbReference type="ARBA" id="ARBA00022692"/>
    </source>
</evidence>
<dbReference type="SUPFAM" id="SSF50911">
    <property type="entry name" value="Mannose 6-phosphate receptor domain"/>
    <property type="match status" value="1"/>
</dbReference>
<evidence type="ECO:0000256" key="6">
    <source>
        <dbReference type="ARBA" id="ARBA00023136"/>
    </source>
</evidence>
<dbReference type="Pfam" id="PF02157">
    <property type="entry name" value="Man-6-P_recep"/>
    <property type="match status" value="1"/>
</dbReference>
<organism evidence="13 14">
    <name type="scientific">Podospora fimiseda</name>
    <dbReference type="NCBI Taxonomy" id="252190"/>
    <lineage>
        <taxon>Eukaryota</taxon>
        <taxon>Fungi</taxon>
        <taxon>Dikarya</taxon>
        <taxon>Ascomycota</taxon>
        <taxon>Pezizomycotina</taxon>
        <taxon>Sordariomycetes</taxon>
        <taxon>Sordariomycetidae</taxon>
        <taxon>Sordariales</taxon>
        <taxon>Podosporaceae</taxon>
        <taxon>Podospora</taxon>
    </lineage>
</organism>
<dbReference type="GO" id="GO:0000139">
    <property type="term" value="C:Golgi membrane"/>
    <property type="evidence" value="ECO:0007669"/>
    <property type="project" value="UniProtKB-SubCell"/>
</dbReference>
<dbReference type="EMBL" id="MU865373">
    <property type="protein sequence ID" value="KAK4225189.1"/>
    <property type="molecule type" value="Genomic_DNA"/>
</dbReference>
<dbReference type="PANTHER" id="PTHR15071">
    <property type="entry name" value="MANNOSE-6-PHOSPHATE RECEPTOR FAMILY MEMBER"/>
    <property type="match status" value="1"/>
</dbReference>
<feature type="transmembrane region" description="Helical" evidence="10">
    <location>
        <begin position="301"/>
        <end position="321"/>
    </location>
</feature>
<dbReference type="GO" id="GO:0010008">
    <property type="term" value="C:endosome membrane"/>
    <property type="evidence" value="ECO:0007669"/>
    <property type="project" value="UniProtKB-SubCell"/>
</dbReference>
<dbReference type="InterPro" id="IPR028927">
    <property type="entry name" value="Man-6-P_rcpt"/>
</dbReference>
<keyword evidence="6 10" id="KW-0472">Membrane</keyword>
<evidence type="ECO:0000256" key="4">
    <source>
        <dbReference type="ARBA" id="ARBA00022729"/>
    </source>
</evidence>
<evidence type="ECO:0000256" key="11">
    <source>
        <dbReference type="SAM" id="SignalP"/>
    </source>
</evidence>
<keyword evidence="14" id="KW-1185">Reference proteome</keyword>
<keyword evidence="3 10" id="KW-0812">Transmembrane</keyword>
<dbReference type="InterPro" id="IPR009011">
    <property type="entry name" value="Man6P_isomerase_rcpt-bd_dom_sf"/>
</dbReference>
<proteinExistence type="predicted"/>
<keyword evidence="5 10" id="KW-1133">Transmembrane helix</keyword>
<feature type="domain" description="MRH" evidence="12">
    <location>
        <begin position="40"/>
        <end position="255"/>
    </location>
</feature>
<keyword evidence="8" id="KW-0325">Glycoprotein</keyword>
<evidence type="ECO:0000256" key="9">
    <source>
        <dbReference type="SAM" id="MobiDB-lite"/>
    </source>
</evidence>
<sequence>MYPSSPPRGLLLLALSALGRIAHAEEPDKTTTSTSSSVVTPCVATATSGAFFDLRPDTAIVVSEGEKAPKGSPVQDYLARGWDYGSNFTLNFCNAVVGKVEDVEGLEKDLWKNVSAYYETKGKVYALGLETGTLVPRGRKLVLQYTGGSPCGESDKEKRGVHNGATYRGYDDEDEEDSELSRQSKDKDKHKHKDEDDEDEDKDKKKEKTVRRKSATISFLCDHDPDTPTAASFVGVDPDECAYFFEVRSRHACAMADAHKPGSVGPGSVFAIIFFIAVLVYVMGGVFYQRNVAHARGWRQLPNYSLWAGIWSFLVDIFTILTSSCSRLLPRRRGYHTLSRSPNGRHRNRDDENRLIDQLDEEWDD</sequence>
<evidence type="ECO:0000256" key="8">
    <source>
        <dbReference type="ARBA" id="ARBA00023180"/>
    </source>
</evidence>
<gene>
    <name evidence="13" type="ORF">QBC38DRAFT_270367</name>
</gene>
<protein>
    <submittedName>
        <fullName evidence="13">Mannose-6-phosphate receptor binding domain-containing protein</fullName>
    </submittedName>
</protein>
<dbReference type="Gene3D" id="2.70.130.10">
    <property type="entry name" value="Mannose-6-phosphate receptor binding domain"/>
    <property type="match status" value="2"/>
</dbReference>
<keyword evidence="2" id="KW-0813">Transport</keyword>
<evidence type="ECO:0000256" key="2">
    <source>
        <dbReference type="ARBA" id="ARBA00022448"/>
    </source>
</evidence>
<evidence type="ECO:0000256" key="10">
    <source>
        <dbReference type="SAM" id="Phobius"/>
    </source>
</evidence>
<dbReference type="GO" id="GO:0007034">
    <property type="term" value="P:vacuolar transport"/>
    <property type="evidence" value="ECO:0007669"/>
    <property type="project" value="TreeGrafter"/>
</dbReference>
<evidence type="ECO:0000256" key="1">
    <source>
        <dbReference type="ARBA" id="ARBA00004308"/>
    </source>
</evidence>
<keyword evidence="4 11" id="KW-0732">Signal</keyword>
<evidence type="ECO:0000313" key="14">
    <source>
        <dbReference type="Proteomes" id="UP001301958"/>
    </source>
</evidence>
<accession>A0AAN7BKT8</accession>
<dbReference type="GO" id="GO:0005770">
    <property type="term" value="C:late endosome"/>
    <property type="evidence" value="ECO:0007669"/>
    <property type="project" value="TreeGrafter"/>
</dbReference>
<comment type="caution">
    <text evidence="13">The sequence shown here is derived from an EMBL/GenBank/DDBJ whole genome shotgun (WGS) entry which is preliminary data.</text>
</comment>
<feature type="region of interest" description="Disordered" evidence="9">
    <location>
        <begin position="146"/>
        <end position="209"/>
    </location>
</feature>
<reference evidence="13" key="2">
    <citation type="submission" date="2023-05" db="EMBL/GenBank/DDBJ databases">
        <authorList>
            <consortium name="Lawrence Berkeley National Laboratory"/>
            <person name="Steindorff A."/>
            <person name="Hensen N."/>
            <person name="Bonometti L."/>
            <person name="Westerberg I."/>
            <person name="Brannstrom I.O."/>
            <person name="Guillou S."/>
            <person name="Cros-Aarteil S."/>
            <person name="Calhoun S."/>
            <person name="Haridas S."/>
            <person name="Kuo A."/>
            <person name="Mondo S."/>
            <person name="Pangilinan J."/>
            <person name="Riley R."/>
            <person name="Labutti K."/>
            <person name="Andreopoulos B."/>
            <person name="Lipzen A."/>
            <person name="Chen C."/>
            <person name="Yanf M."/>
            <person name="Daum C."/>
            <person name="Ng V."/>
            <person name="Clum A."/>
            <person name="Ohm R."/>
            <person name="Martin F."/>
            <person name="Silar P."/>
            <person name="Natvig D."/>
            <person name="Lalanne C."/>
            <person name="Gautier V."/>
            <person name="Ament-Velasquez S.L."/>
            <person name="Kruys A."/>
            <person name="Hutchinson M.I."/>
            <person name="Powell A.J."/>
            <person name="Barry K."/>
            <person name="Miller A.N."/>
            <person name="Grigoriev I.V."/>
            <person name="Debuchy R."/>
            <person name="Gladieux P."/>
            <person name="Thoren M.H."/>
            <person name="Johannesson H."/>
        </authorList>
    </citation>
    <scope>NUCLEOTIDE SEQUENCE</scope>
    <source>
        <strain evidence="13">CBS 990.96</strain>
    </source>
</reference>
<name>A0AAN7BKT8_9PEZI</name>
<evidence type="ECO:0000256" key="5">
    <source>
        <dbReference type="ARBA" id="ARBA00022989"/>
    </source>
</evidence>
<dbReference type="PROSITE" id="PS51914">
    <property type="entry name" value="MRH"/>
    <property type="match status" value="1"/>
</dbReference>